<sequence length="172" mass="17794">MIRLAGRVPASAMVVLAAALIGDAVASIVVSGDATLRSLMRRGSYGDPYSGTSSHERSMYWIAGVLLVFAACYLALGWLGLTGRSGPLVTAAAIALTGVLALWSLLGETAPWSRLGRWTDSPAGPGQYDWSTISPAVPGWYPGTSHVLAAVEVCAMVGAMLVLGGHRPAGRL</sequence>
<keyword evidence="3" id="KW-1185">Reference proteome</keyword>
<dbReference type="AlphaFoldDB" id="A0A8J7KNX3"/>
<accession>A0A8J7KNX3</accession>
<comment type="caution">
    <text evidence="2">The sequence shown here is derived from an EMBL/GenBank/DDBJ whole genome shotgun (WGS) entry which is preliminary data.</text>
</comment>
<protein>
    <submittedName>
        <fullName evidence="2">Uncharacterized protein</fullName>
    </submittedName>
</protein>
<name>A0A8J7KNX3_9ACTN</name>
<evidence type="ECO:0000256" key="1">
    <source>
        <dbReference type="SAM" id="Phobius"/>
    </source>
</evidence>
<gene>
    <name evidence="2" type="ORF">IW245_001866</name>
</gene>
<keyword evidence="1" id="KW-0812">Transmembrane</keyword>
<proteinExistence type="predicted"/>
<feature type="transmembrane region" description="Helical" evidence="1">
    <location>
        <begin position="88"/>
        <end position="106"/>
    </location>
</feature>
<dbReference type="Proteomes" id="UP000622552">
    <property type="component" value="Unassembled WGS sequence"/>
</dbReference>
<keyword evidence="1" id="KW-1133">Transmembrane helix</keyword>
<evidence type="ECO:0000313" key="2">
    <source>
        <dbReference type="EMBL" id="MBG6135672.1"/>
    </source>
</evidence>
<feature type="transmembrane region" description="Helical" evidence="1">
    <location>
        <begin position="59"/>
        <end position="81"/>
    </location>
</feature>
<reference evidence="2" key="1">
    <citation type="submission" date="2020-11" db="EMBL/GenBank/DDBJ databases">
        <title>Sequencing the genomes of 1000 actinobacteria strains.</title>
        <authorList>
            <person name="Klenk H.-P."/>
        </authorList>
    </citation>
    <scope>NUCLEOTIDE SEQUENCE</scope>
    <source>
        <strain evidence="2">DSM 45356</strain>
    </source>
</reference>
<organism evidence="2 3">
    <name type="scientific">Longispora fulva</name>
    <dbReference type="NCBI Taxonomy" id="619741"/>
    <lineage>
        <taxon>Bacteria</taxon>
        <taxon>Bacillati</taxon>
        <taxon>Actinomycetota</taxon>
        <taxon>Actinomycetes</taxon>
        <taxon>Micromonosporales</taxon>
        <taxon>Micromonosporaceae</taxon>
        <taxon>Longispora</taxon>
    </lineage>
</organism>
<feature type="transmembrane region" description="Helical" evidence="1">
    <location>
        <begin position="147"/>
        <end position="165"/>
    </location>
</feature>
<keyword evidence="1" id="KW-0472">Membrane</keyword>
<dbReference type="EMBL" id="JADOUF010000001">
    <property type="protein sequence ID" value="MBG6135672.1"/>
    <property type="molecule type" value="Genomic_DNA"/>
</dbReference>
<evidence type="ECO:0000313" key="3">
    <source>
        <dbReference type="Proteomes" id="UP000622552"/>
    </source>
</evidence>
<dbReference type="RefSeq" id="WP_197002751.1">
    <property type="nucleotide sequence ID" value="NZ_BONS01000002.1"/>
</dbReference>